<organism evidence="1 2">
    <name type="scientific">Borrelia coriaceae ATCC 43381</name>
    <dbReference type="NCBI Taxonomy" id="1408429"/>
    <lineage>
        <taxon>Bacteria</taxon>
        <taxon>Pseudomonadati</taxon>
        <taxon>Spirochaetota</taxon>
        <taxon>Spirochaetia</taxon>
        <taxon>Spirochaetales</taxon>
        <taxon>Borreliaceae</taxon>
        <taxon>Borrelia</taxon>
    </lineage>
</organism>
<dbReference type="Proteomes" id="UP000019330">
    <property type="component" value="Chromosome"/>
</dbReference>
<name>W5SU18_9SPIR</name>
<gene>
    <name evidence="1" type="ORF">BCO_0900003</name>
</gene>
<evidence type="ECO:0000313" key="1">
    <source>
        <dbReference type="EMBL" id="AHH10400.1"/>
    </source>
</evidence>
<reference evidence="1" key="1">
    <citation type="submission" date="2013-04" db="EMBL/GenBank/DDBJ databases">
        <title>Comparative Genomics of Relapsing Fever Spirochetes.</title>
        <authorList>
            <person name="Schwan T.G."/>
            <person name="Raffel S.J."/>
            <person name="Porcella S.F."/>
            <person name="Martens C.A."/>
            <person name="Bruno D.P."/>
            <person name="Ricklefs S.M."/>
            <person name="Barbian K.B."/>
        </authorList>
    </citation>
    <scope>NUCLEOTIDE SEQUENCE [LARGE SCALE GENOMIC DNA]</scope>
    <source>
        <strain evidence="1">Co53</strain>
    </source>
</reference>
<dbReference type="RefSeq" id="WP_025407902.1">
    <property type="nucleotide sequence ID" value="NZ_CP005745.1"/>
</dbReference>
<keyword evidence="2" id="KW-1185">Reference proteome</keyword>
<evidence type="ECO:0000313" key="2">
    <source>
        <dbReference type="Proteomes" id="UP000019330"/>
    </source>
</evidence>
<dbReference type="OrthoDB" id="9978837at2"/>
<protein>
    <submittedName>
        <fullName evidence="1">Uncharacterized protein</fullName>
    </submittedName>
</protein>
<proteinExistence type="predicted"/>
<sequence length="127" mass="15383">MDNKCRLIDSNRKISLFNRIIKKYIKERYKKFLISKRSANKIQELIKSFNLQNKNHIILKSQIKNNYKWKKFISHNFIPLIAKDLLIEKELCYKNKYKKKFINDIMANFINSKIMDIKTLNKNLSIN</sequence>
<dbReference type="AlphaFoldDB" id="W5SU18"/>
<dbReference type="EMBL" id="CP005745">
    <property type="protein sequence ID" value="AHH10400.1"/>
    <property type="molecule type" value="Genomic_DNA"/>
</dbReference>
<dbReference type="PATRIC" id="fig|1313292.3.peg.246"/>
<dbReference type="STRING" id="1313292.BCO_0900003"/>
<accession>W5SU18</accession>
<dbReference type="HOGENOM" id="CLU_1966307_0_0_12"/>